<gene>
    <name evidence="1" type="ORF">K7B10_00910</name>
</gene>
<comment type="caution">
    <text evidence="1">The sequence shown here is derived from an EMBL/GenBank/DDBJ whole genome shotgun (WGS) entry which is preliminary data.</text>
</comment>
<name>A0ABS8DX17_9ACTN</name>
<sequence length="64" mass="6596">MLISQAGSGHSLGQGAGAFQQQFHGVLDVLGQVFSRLAPGGADCRLRPGFLHRRRPASGAAPLA</sequence>
<proteinExistence type="predicted"/>
<dbReference type="RefSeq" id="WP_372481345.1">
    <property type="nucleotide sequence ID" value="NZ_JAINUL010000001.1"/>
</dbReference>
<reference evidence="1 2" key="1">
    <citation type="submission" date="2021-08" db="EMBL/GenBank/DDBJ databases">
        <title>Genomic Architecture of Streptomyces flavotricini NGL1 and Streptomyces erythrochromogenes HMS4 With Differential Plant Beneficial attributes and laccase production capabilities.</title>
        <authorList>
            <person name="Salwan R."/>
            <person name="Kaur R."/>
            <person name="Sharma V."/>
        </authorList>
    </citation>
    <scope>NUCLEOTIDE SEQUENCE [LARGE SCALE GENOMIC DNA]</scope>
    <source>
        <strain evidence="1 2">NGL1</strain>
    </source>
</reference>
<dbReference type="EMBL" id="JAINUL010000001">
    <property type="protein sequence ID" value="MCC0093381.1"/>
    <property type="molecule type" value="Genomic_DNA"/>
</dbReference>
<protein>
    <submittedName>
        <fullName evidence="1">Uncharacterized protein</fullName>
    </submittedName>
</protein>
<accession>A0ABS8DX17</accession>
<dbReference type="Proteomes" id="UP001520654">
    <property type="component" value="Unassembled WGS sequence"/>
</dbReference>
<organism evidence="1 2">
    <name type="scientific">Streptomyces flavotricini</name>
    <dbReference type="NCBI Taxonomy" id="66888"/>
    <lineage>
        <taxon>Bacteria</taxon>
        <taxon>Bacillati</taxon>
        <taxon>Actinomycetota</taxon>
        <taxon>Actinomycetes</taxon>
        <taxon>Kitasatosporales</taxon>
        <taxon>Streptomycetaceae</taxon>
        <taxon>Streptomyces</taxon>
    </lineage>
</organism>
<evidence type="ECO:0000313" key="1">
    <source>
        <dbReference type="EMBL" id="MCC0093381.1"/>
    </source>
</evidence>
<evidence type="ECO:0000313" key="2">
    <source>
        <dbReference type="Proteomes" id="UP001520654"/>
    </source>
</evidence>
<keyword evidence="2" id="KW-1185">Reference proteome</keyword>